<feature type="domain" description="G-protein coupled receptors family 1 profile" evidence="10">
    <location>
        <begin position="90"/>
        <end position="329"/>
    </location>
</feature>
<keyword evidence="12" id="KW-1185">Reference proteome</keyword>
<reference evidence="11" key="3">
    <citation type="submission" date="2025-09" db="UniProtKB">
        <authorList>
            <consortium name="Ensembl"/>
        </authorList>
    </citation>
    <scope>IDENTIFICATION</scope>
    <source>
        <strain evidence="11">breed Abyssinian</strain>
    </source>
</reference>
<dbReference type="SUPFAM" id="SSF81321">
    <property type="entry name" value="Family A G protein-coupled receptor-like"/>
    <property type="match status" value="1"/>
</dbReference>
<dbReference type="InterPro" id="IPR017452">
    <property type="entry name" value="GPCR_Rhodpsn_7TM"/>
</dbReference>
<sequence length="375" mass="40194">MPGETSDLPGPGCEPGSCFKWHWVKMRVLLQETVSGAWMENTSVSYEYGDYNGIPDLPVDCMDGTCVSSDPLGAAPFLLYGAVFLLGVPGNAVVAWVSRKEARHRVGASWFLHLAVADLLCCLSLPMLAVPLALGGHWPYGAVGCRALSSAILLSMYASVLLLAALSADLCLLALRPGWGAAAGRARRVQAACAVAWTVALLLTVPSAIYRRLHQEHFPQRLECVVDYGGSASVENTVTATRFVFGFLGPLAVVAGCHGALLCRAARRRWPLGMAVVVGFFVCWAPYHVLGLVLAVAAPHSALLARALRAEPLVTGLALAHSCLNPMLFLYFGRTQLRRSLPAACHWALKESQSKDESVVSKKSTSHNLVSEMEV</sequence>
<keyword evidence="2 9" id="KW-0812">Transmembrane</keyword>
<dbReference type="Ensembl" id="ENSFCTT00005082629.1">
    <property type="protein sequence ID" value="ENSFCTP00005056999.1"/>
    <property type="gene ID" value="ENSFCTG00005029485.1"/>
</dbReference>
<feature type="transmembrane region" description="Helical" evidence="9">
    <location>
        <begin position="110"/>
        <end position="134"/>
    </location>
</feature>
<feature type="transmembrane region" description="Helical" evidence="9">
    <location>
        <begin position="313"/>
        <end position="332"/>
    </location>
</feature>
<evidence type="ECO:0000256" key="8">
    <source>
        <dbReference type="ARBA" id="ARBA00025736"/>
    </source>
</evidence>
<keyword evidence="4" id="KW-0297">G-protein coupled receptor</keyword>
<comment type="similarity">
    <text evidence="8">Belongs to the chemokine-like receptor (CMKLR) family.</text>
</comment>
<feature type="transmembrane region" description="Helical" evidence="9">
    <location>
        <begin position="154"/>
        <end position="179"/>
    </location>
</feature>
<evidence type="ECO:0000256" key="6">
    <source>
        <dbReference type="ARBA" id="ARBA00023170"/>
    </source>
</evidence>
<reference evidence="11 12" key="1">
    <citation type="submission" date="2021-02" db="EMBL/GenBank/DDBJ databases">
        <title>Safari Cat Assemblies.</title>
        <authorList>
            <person name="Bredemeyer K.R."/>
            <person name="Murphy W.J."/>
        </authorList>
    </citation>
    <scope>NUCLEOTIDE SEQUENCE [LARGE SCALE GENOMIC DNA]</scope>
</reference>
<feature type="transmembrane region" description="Helical" evidence="9">
    <location>
        <begin position="243"/>
        <end position="263"/>
    </location>
</feature>
<dbReference type="GeneTree" id="ENSGT01140000282544"/>
<keyword evidence="5 9" id="KW-0472">Membrane</keyword>
<evidence type="ECO:0000256" key="1">
    <source>
        <dbReference type="ARBA" id="ARBA00004141"/>
    </source>
</evidence>
<dbReference type="InterPro" id="IPR000826">
    <property type="entry name" value="Formyl_rcpt-rel"/>
</dbReference>
<dbReference type="RefSeq" id="XP_006941140.4">
    <property type="nucleotide sequence ID" value="XM_006941078.5"/>
</dbReference>
<dbReference type="Pfam" id="PF00001">
    <property type="entry name" value="7tm_1"/>
    <property type="match status" value="1"/>
</dbReference>
<evidence type="ECO:0000256" key="2">
    <source>
        <dbReference type="ARBA" id="ARBA00022692"/>
    </source>
</evidence>
<evidence type="ECO:0000256" key="3">
    <source>
        <dbReference type="ARBA" id="ARBA00022989"/>
    </source>
</evidence>
<evidence type="ECO:0000256" key="7">
    <source>
        <dbReference type="ARBA" id="ARBA00023224"/>
    </source>
</evidence>
<dbReference type="PRINTS" id="PR00237">
    <property type="entry name" value="GPCRRHODOPSN"/>
</dbReference>
<evidence type="ECO:0000313" key="11">
    <source>
        <dbReference type="Ensembl" id="ENSFCTP00005056999.1"/>
    </source>
</evidence>
<dbReference type="Gene3D" id="1.20.1070.10">
    <property type="entry name" value="Rhodopsin 7-helix transmembrane proteins"/>
    <property type="match status" value="1"/>
</dbReference>
<comment type="subcellular location">
    <subcellularLocation>
        <location evidence="1">Membrane</location>
        <topology evidence="1">Multi-pass membrane protein</topology>
    </subcellularLocation>
</comment>
<feature type="transmembrane region" description="Helical" evidence="9">
    <location>
        <begin position="77"/>
        <end position="98"/>
    </location>
</feature>
<keyword evidence="6" id="KW-0675">Receptor</keyword>
<evidence type="ECO:0000259" key="10">
    <source>
        <dbReference type="PROSITE" id="PS50262"/>
    </source>
</evidence>
<name>A0ABI8ACQ0_FELCA</name>
<evidence type="ECO:0000256" key="5">
    <source>
        <dbReference type="ARBA" id="ARBA00023136"/>
    </source>
</evidence>
<dbReference type="InterPro" id="IPR000276">
    <property type="entry name" value="GPCR_Rhodpsn"/>
</dbReference>
<dbReference type="PROSITE" id="PS50262">
    <property type="entry name" value="G_PROTEIN_RECEP_F1_2"/>
    <property type="match status" value="1"/>
</dbReference>
<evidence type="ECO:0000313" key="12">
    <source>
        <dbReference type="Proteomes" id="UP000823872"/>
    </source>
</evidence>
<accession>A0ABI8ACQ0</accession>
<proteinExistence type="inferred from homology"/>
<keyword evidence="3 9" id="KW-1133">Transmembrane helix</keyword>
<reference evidence="11" key="2">
    <citation type="submission" date="2025-08" db="UniProtKB">
        <authorList>
            <consortium name="Ensembl"/>
        </authorList>
    </citation>
    <scope>IDENTIFICATION</scope>
    <source>
        <strain evidence="11">breed Abyssinian</strain>
    </source>
</reference>
<evidence type="ECO:0000256" key="4">
    <source>
        <dbReference type="ARBA" id="ARBA00023040"/>
    </source>
</evidence>
<dbReference type="PANTHER" id="PTHR24225:SF1">
    <property type="entry name" value="C5A ANAPHYLATOXIN CHEMOTACTIC RECEPTOR 2"/>
    <property type="match status" value="1"/>
</dbReference>
<feature type="transmembrane region" description="Helical" evidence="9">
    <location>
        <begin position="275"/>
        <end position="298"/>
    </location>
</feature>
<keyword evidence="7" id="KW-0807">Transducer</keyword>
<protein>
    <submittedName>
        <fullName evidence="11">Complement C5a receptor 2</fullName>
    </submittedName>
</protein>
<evidence type="ECO:0000256" key="9">
    <source>
        <dbReference type="SAM" id="Phobius"/>
    </source>
</evidence>
<dbReference type="GeneID" id="101088799"/>
<dbReference type="PANTHER" id="PTHR24225">
    <property type="entry name" value="CHEMOTACTIC RECEPTOR"/>
    <property type="match status" value="1"/>
</dbReference>
<gene>
    <name evidence="11" type="primary">C5AR2</name>
</gene>
<feature type="transmembrane region" description="Helical" evidence="9">
    <location>
        <begin position="191"/>
        <end position="210"/>
    </location>
</feature>
<dbReference type="Proteomes" id="UP000823872">
    <property type="component" value="Chromosome E2"/>
</dbReference>
<organism evidence="11 12">
    <name type="scientific">Felis catus</name>
    <name type="common">Cat</name>
    <name type="synonym">Felis silvestris catus</name>
    <dbReference type="NCBI Taxonomy" id="9685"/>
    <lineage>
        <taxon>Eukaryota</taxon>
        <taxon>Metazoa</taxon>
        <taxon>Chordata</taxon>
        <taxon>Craniata</taxon>
        <taxon>Vertebrata</taxon>
        <taxon>Euteleostomi</taxon>
        <taxon>Mammalia</taxon>
        <taxon>Eutheria</taxon>
        <taxon>Laurasiatheria</taxon>
        <taxon>Carnivora</taxon>
        <taxon>Feliformia</taxon>
        <taxon>Felidae</taxon>
        <taxon>Felinae</taxon>
        <taxon>Felis</taxon>
    </lineage>
</organism>